<dbReference type="AlphaFoldDB" id="A0A934S617"/>
<dbReference type="InterPro" id="IPR017850">
    <property type="entry name" value="Alkaline_phosphatase_core_sf"/>
</dbReference>
<protein>
    <submittedName>
        <fullName evidence="7">Arylsulfatase</fullName>
    </submittedName>
</protein>
<dbReference type="CDD" id="cd16025">
    <property type="entry name" value="PAS_like"/>
    <property type="match status" value="1"/>
</dbReference>
<dbReference type="Proteomes" id="UP000617628">
    <property type="component" value="Unassembled WGS sequence"/>
</dbReference>
<feature type="signal peptide" evidence="5">
    <location>
        <begin position="1"/>
        <end position="19"/>
    </location>
</feature>
<keyword evidence="4" id="KW-0106">Calcium</keyword>
<keyword evidence="5" id="KW-0732">Signal</keyword>
<name>A0A934S617_9BACT</name>
<evidence type="ECO:0000256" key="3">
    <source>
        <dbReference type="ARBA" id="ARBA00022801"/>
    </source>
</evidence>
<evidence type="ECO:0000259" key="6">
    <source>
        <dbReference type="Pfam" id="PF00884"/>
    </source>
</evidence>
<keyword evidence="8" id="KW-1185">Reference proteome</keyword>
<dbReference type="Pfam" id="PF00884">
    <property type="entry name" value="Sulfatase"/>
    <property type="match status" value="1"/>
</dbReference>
<proteinExistence type="inferred from homology"/>
<dbReference type="Gene3D" id="3.40.720.10">
    <property type="entry name" value="Alkaline Phosphatase, subunit A"/>
    <property type="match status" value="1"/>
</dbReference>
<sequence length="585" mass="66055">MKIPLTTLLLLVIHSTLFAASKPFEGVIGRTAADSKPDPLLETNAPEGAPNVIYIVLDDTGFGDLGCYGSIVSTPHMDALAENGLQFNNFHSKSVCSPTRASLLTGRNAHTVGMKELPGNDQGYPHTRGQVTAAAANIAQILQRNGYSTMLAGKWHLVPRTQLSDAADRTHWPLQKGFDRFHGFLSGWSDQYRPNLVIDNRNATPPEDPMYHFSEDIVTQSIDHLRSNLNKRPERPFFLYLAFGAVHSPIQVPKSYIEKYRGKFDEGWDSVRGRRLRRQIELGIVPSDTELPPRNPEDPSWADLSQVEKEVFSRFMEAYAGFLEHTDDQIGRLVEFLKSRSVMEDTLIVLISDNGGAPEAGIEGNFEHPYSGTLTVEQMHERLDDLGSRKSQPQYQRGWAMASSAPFKYYKLWPFNGGVRTPMIVSWPNEIRKTGLREQFVDVIDITPTVLDYLNIETPEHFDGVRQIPLQGKSLRGVFESANAPAPRDTQFFELWGSRSIYHKGWKAVAFHKAGTSFEEDLWELYYQPEDFAEAKNLANDHPDKLKELQALWWSEAEKNGALPLLEAQGGRKRSYDQILRANER</sequence>
<evidence type="ECO:0000256" key="5">
    <source>
        <dbReference type="SAM" id="SignalP"/>
    </source>
</evidence>
<comment type="similarity">
    <text evidence="1">Belongs to the sulfatase family.</text>
</comment>
<reference evidence="7" key="1">
    <citation type="submission" date="2021-01" db="EMBL/GenBank/DDBJ databases">
        <title>Modified the classification status of verrucomicrobia.</title>
        <authorList>
            <person name="Feng X."/>
        </authorList>
    </citation>
    <scope>NUCLEOTIDE SEQUENCE</scope>
    <source>
        <strain evidence="7">KCTC 13126</strain>
    </source>
</reference>
<dbReference type="InterPro" id="IPR050738">
    <property type="entry name" value="Sulfatase"/>
</dbReference>
<dbReference type="RefSeq" id="WP_200358556.1">
    <property type="nucleotide sequence ID" value="NZ_JAENIL010000068.1"/>
</dbReference>
<dbReference type="InterPro" id="IPR000917">
    <property type="entry name" value="Sulfatase_N"/>
</dbReference>
<evidence type="ECO:0000256" key="4">
    <source>
        <dbReference type="ARBA" id="ARBA00022837"/>
    </source>
</evidence>
<dbReference type="PROSITE" id="PS00523">
    <property type="entry name" value="SULFATASE_1"/>
    <property type="match status" value="1"/>
</dbReference>
<dbReference type="GO" id="GO:0004065">
    <property type="term" value="F:arylsulfatase activity"/>
    <property type="evidence" value="ECO:0007669"/>
    <property type="project" value="TreeGrafter"/>
</dbReference>
<dbReference type="GO" id="GO:0046872">
    <property type="term" value="F:metal ion binding"/>
    <property type="evidence" value="ECO:0007669"/>
    <property type="project" value="UniProtKB-KW"/>
</dbReference>
<dbReference type="PANTHER" id="PTHR42693:SF33">
    <property type="entry name" value="ARYLSULFATASE"/>
    <property type="match status" value="1"/>
</dbReference>
<organism evidence="7 8">
    <name type="scientific">Pelagicoccus mobilis</name>
    <dbReference type="NCBI Taxonomy" id="415221"/>
    <lineage>
        <taxon>Bacteria</taxon>
        <taxon>Pseudomonadati</taxon>
        <taxon>Verrucomicrobiota</taxon>
        <taxon>Opitutia</taxon>
        <taxon>Puniceicoccales</taxon>
        <taxon>Pelagicoccaceae</taxon>
        <taxon>Pelagicoccus</taxon>
    </lineage>
</organism>
<dbReference type="EMBL" id="JAENIL010000068">
    <property type="protein sequence ID" value="MBK1880044.1"/>
    <property type="molecule type" value="Genomic_DNA"/>
</dbReference>
<keyword evidence="2" id="KW-0479">Metal-binding</keyword>
<evidence type="ECO:0000256" key="2">
    <source>
        <dbReference type="ARBA" id="ARBA00022723"/>
    </source>
</evidence>
<comment type="caution">
    <text evidence="7">The sequence shown here is derived from an EMBL/GenBank/DDBJ whole genome shotgun (WGS) entry which is preliminary data.</text>
</comment>
<dbReference type="PANTHER" id="PTHR42693">
    <property type="entry name" value="ARYLSULFATASE FAMILY MEMBER"/>
    <property type="match status" value="1"/>
</dbReference>
<gene>
    <name evidence="7" type="ORF">JIN87_24380</name>
</gene>
<evidence type="ECO:0000256" key="1">
    <source>
        <dbReference type="ARBA" id="ARBA00008779"/>
    </source>
</evidence>
<evidence type="ECO:0000313" key="7">
    <source>
        <dbReference type="EMBL" id="MBK1880044.1"/>
    </source>
</evidence>
<evidence type="ECO:0000313" key="8">
    <source>
        <dbReference type="Proteomes" id="UP000617628"/>
    </source>
</evidence>
<dbReference type="InterPro" id="IPR024607">
    <property type="entry name" value="Sulfatase_CS"/>
</dbReference>
<dbReference type="SUPFAM" id="SSF53649">
    <property type="entry name" value="Alkaline phosphatase-like"/>
    <property type="match status" value="1"/>
</dbReference>
<keyword evidence="3" id="KW-0378">Hydrolase</keyword>
<feature type="domain" description="Sulfatase N-terminal" evidence="6">
    <location>
        <begin position="50"/>
        <end position="456"/>
    </location>
</feature>
<accession>A0A934S617</accession>
<dbReference type="PROSITE" id="PS00149">
    <property type="entry name" value="SULFATASE_2"/>
    <property type="match status" value="1"/>
</dbReference>
<dbReference type="Gene3D" id="3.30.1120.10">
    <property type="match status" value="1"/>
</dbReference>
<feature type="chain" id="PRO_5037782406" evidence="5">
    <location>
        <begin position="20"/>
        <end position="585"/>
    </location>
</feature>